<reference evidence="2 3" key="1">
    <citation type="submission" date="2020-10" db="EMBL/GenBank/DDBJ databases">
        <title>Phylogeny of dyella-like bacteria.</title>
        <authorList>
            <person name="Fu J."/>
        </authorList>
    </citation>
    <scope>NUCLEOTIDE SEQUENCE [LARGE SCALE GENOMIC DNA]</scope>
    <source>
        <strain evidence="2 3">Gsoil3046</strain>
    </source>
</reference>
<organism evidence="2 3">
    <name type="scientific">Dyella ginsengisoli</name>
    <dbReference type="NCBI Taxonomy" id="363848"/>
    <lineage>
        <taxon>Bacteria</taxon>
        <taxon>Pseudomonadati</taxon>
        <taxon>Pseudomonadota</taxon>
        <taxon>Gammaproteobacteria</taxon>
        <taxon>Lysobacterales</taxon>
        <taxon>Rhodanobacteraceae</taxon>
        <taxon>Dyella</taxon>
    </lineage>
</organism>
<dbReference type="EMBL" id="JADIKM010000001">
    <property type="protein sequence ID" value="MFK2903360.1"/>
    <property type="molecule type" value="Genomic_DNA"/>
</dbReference>
<evidence type="ECO:0000313" key="2">
    <source>
        <dbReference type="EMBL" id="MFK2903360.1"/>
    </source>
</evidence>
<keyword evidence="1" id="KW-0472">Membrane</keyword>
<evidence type="ECO:0000256" key="1">
    <source>
        <dbReference type="SAM" id="Phobius"/>
    </source>
</evidence>
<feature type="transmembrane region" description="Helical" evidence="1">
    <location>
        <begin position="41"/>
        <end position="59"/>
    </location>
</feature>
<dbReference type="RefSeq" id="WP_404630732.1">
    <property type="nucleotide sequence ID" value="NZ_JADIKM010000001.1"/>
</dbReference>
<gene>
    <name evidence="2" type="ORF">ISP17_05250</name>
</gene>
<evidence type="ECO:0000313" key="3">
    <source>
        <dbReference type="Proteomes" id="UP001620460"/>
    </source>
</evidence>
<keyword evidence="3" id="KW-1185">Reference proteome</keyword>
<protein>
    <recommendedName>
        <fullName evidence="4">Vitamin B12 transport system permease protein</fullName>
    </recommendedName>
</protein>
<feature type="transmembrane region" description="Helical" evidence="1">
    <location>
        <begin position="66"/>
        <end position="90"/>
    </location>
</feature>
<name>A0ABW8JQI3_9GAMM</name>
<evidence type="ECO:0008006" key="4">
    <source>
        <dbReference type="Google" id="ProtNLM"/>
    </source>
</evidence>
<accession>A0ABW8JQI3</accession>
<feature type="transmembrane region" description="Helical" evidence="1">
    <location>
        <begin position="7"/>
        <end position="29"/>
    </location>
</feature>
<keyword evidence="1" id="KW-0812">Transmembrane</keyword>
<feature type="transmembrane region" description="Helical" evidence="1">
    <location>
        <begin position="110"/>
        <end position="135"/>
    </location>
</feature>
<keyword evidence="1" id="KW-1133">Transmembrane helix</keyword>
<proteinExistence type="predicted"/>
<sequence>MTRLRRALANVFAAVSAAMLGLAAGALWILPTTYLRARLPWLALPLGALLGWAVARWVLPRPGAAILAAFATLLAAAYVTALIAAVQLAGNMDMGLTDAMRIAGAGMLWSLVRLSLGSAQWLWFLGGAAIAAWTARRCVARRSRMP</sequence>
<dbReference type="Proteomes" id="UP001620460">
    <property type="component" value="Unassembled WGS sequence"/>
</dbReference>
<comment type="caution">
    <text evidence="2">The sequence shown here is derived from an EMBL/GenBank/DDBJ whole genome shotgun (WGS) entry which is preliminary data.</text>
</comment>